<evidence type="ECO:0000313" key="16">
    <source>
        <dbReference type="RefSeq" id="XP_018015183.1"/>
    </source>
</evidence>
<protein>
    <recommendedName>
        <fullName evidence="7">pyridoxal 5'-phosphate synthase</fullName>
        <ecNumber evidence="7">1.4.3.5</ecNumber>
    </recommendedName>
</protein>
<evidence type="ECO:0000256" key="1">
    <source>
        <dbReference type="ARBA" id="ARBA00001917"/>
    </source>
</evidence>
<dbReference type="RefSeq" id="XP_018015183.1">
    <property type="nucleotide sequence ID" value="XM_018159694.2"/>
</dbReference>
<comment type="function">
    <text evidence="2">Catalyzes the oxidation of either pyridoxine 5'-phosphate (PNP) or pyridoxamine 5'-phosphate (PMP) into pyridoxal 5'-phosphate (PLP).</text>
</comment>
<proteinExistence type="inferred from homology"/>
<dbReference type="Pfam" id="PF10590">
    <property type="entry name" value="PNP_phzG_C"/>
    <property type="match status" value="1"/>
</dbReference>
<accession>A0A8B7NNB4</accession>
<feature type="domain" description="Pyridoxine 5'-phosphate oxidase dimerisation C-terminal" evidence="13">
    <location>
        <begin position="198"/>
        <end position="251"/>
    </location>
</feature>
<dbReference type="EC" id="1.4.3.5" evidence="7"/>
<dbReference type="OrthoDB" id="303614at2759"/>
<evidence type="ECO:0000256" key="4">
    <source>
        <dbReference type="ARBA" id="ARBA00005037"/>
    </source>
</evidence>
<evidence type="ECO:0000256" key="5">
    <source>
        <dbReference type="ARBA" id="ARBA00007301"/>
    </source>
</evidence>
<keyword evidence="11" id="KW-0664">Pyridoxine biosynthesis</keyword>
<dbReference type="InterPro" id="IPR012349">
    <property type="entry name" value="Split_barrel_FMN-bd"/>
</dbReference>
<keyword evidence="9" id="KW-0288">FMN</keyword>
<reference evidence="15 16" key="1">
    <citation type="submission" date="2025-04" db="UniProtKB">
        <authorList>
            <consortium name="RefSeq"/>
        </authorList>
    </citation>
    <scope>IDENTIFICATION</scope>
    <source>
        <tissue evidence="15 16">Whole organism</tissue>
    </source>
</reference>
<evidence type="ECO:0000259" key="12">
    <source>
        <dbReference type="Pfam" id="PF01243"/>
    </source>
</evidence>
<comment type="cofactor">
    <cofactor evidence="1">
        <name>FMN</name>
        <dbReference type="ChEBI" id="CHEBI:58210"/>
    </cofactor>
</comment>
<dbReference type="HAMAP" id="MF_01629">
    <property type="entry name" value="PdxH"/>
    <property type="match status" value="1"/>
</dbReference>
<evidence type="ECO:0000256" key="3">
    <source>
        <dbReference type="ARBA" id="ARBA00004738"/>
    </source>
</evidence>
<evidence type="ECO:0000313" key="15">
    <source>
        <dbReference type="RefSeq" id="XP_018015182.1"/>
    </source>
</evidence>
<dbReference type="Pfam" id="PF01243">
    <property type="entry name" value="PNPOx_N"/>
    <property type="match status" value="1"/>
</dbReference>
<comment type="similarity">
    <text evidence="5">Belongs to the pyridoxamine 5'-phosphate oxidase family.</text>
</comment>
<dbReference type="UniPathway" id="UPA01068">
    <property type="reaction ID" value="UER00304"/>
</dbReference>
<dbReference type="InterPro" id="IPR000659">
    <property type="entry name" value="Pyridox_Oxase"/>
</dbReference>
<dbReference type="OMA" id="AYFRTRP"/>
<feature type="domain" description="Pyridoxamine 5'-phosphate oxidase N-terminal" evidence="12">
    <location>
        <begin position="66"/>
        <end position="175"/>
    </location>
</feature>
<dbReference type="SUPFAM" id="SSF50475">
    <property type="entry name" value="FMN-binding split barrel"/>
    <property type="match status" value="1"/>
</dbReference>
<gene>
    <name evidence="15 16" type="primary">LOC108672074</name>
</gene>
<evidence type="ECO:0000256" key="10">
    <source>
        <dbReference type="ARBA" id="ARBA00023002"/>
    </source>
</evidence>
<dbReference type="NCBIfam" id="TIGR00558">
    <property type="entry name" value="pdxH"/>
    <property type="match status" value="1"/>
</dbReference>
<dbReference type="InterPro" id="IPR011576">
    <property type="entry name" value="Pyridox_Oxase_N"/>
</dbReference>
<dbReference type="FunFam" id="2.30.110.10:FF:000005">
    <property type="entry name" value="NAD(P)H-hydrate epimerase"/>
    <property type="match status" value="1"/>
</dbReference>
<keyword evidence="14" id="KW-1185">Reference proteome</keyword>
<dbReference type="RefSeq" id="XP_018015182.1">
    <property type="nucleotide sequence ID" value="XM_018159693.2"/>
</dbReference>
<evidence type="ECO:0000256" key="9">
    <source>
        <dbReference type="ARBA" id="ARBA00022643"/>
    </source>
</evidence>
<evidence type="ECO:0000259" key="13">
    <source>
        <dbReference type="Pfam" id="PF10590"/>
    </source>
</evidence>
<dbReference type="PANTHER" id="PTHR10851">
    <property type="entry name" value="PYRIDOXINE-5-PHOSPHATE OXIDASE"/>
    <property type="match status" value="1"/>
</dbReference>
<name>A0A8B7NNB4_HYAAZ</name>
<dbReference type="PIRSF" id="PIRSF000190">
    <property type="entry name" value="Pyd_amn-ph_oxd"/>
    <property type="match status" value="1"/>
</dbReference>
<dbReference type="GO" id="GO:0004733">
    <property type="term" value="F:pyridoxamine phosphate oxidase activity"/>
    <property type="evidence" value="ECO:0007669"/>
    <property type="project" value="UniProtKB-EC"/>
</dbReference>
<keyword evidence="8" id="KW-0285">Flavoprotein</keyword>
<dbReference type="InterPro" id="IPR019576">
    <property type="entry name" value="Pyridoxamine_oxidase_dimer_C"/>
</dbReference>
<dbReference type="AlphaFoldDB" id="A0A8B7NNB4"/>
<keyword evidence="10" id="KW-0560">Oxidoreductase</keyword>
<dbReference type="GO" id="GO:0008615">
    <property type="term" value="P:pyridoxine biosynthetic process"/>
    <property type="evidence" value="ECO:0007669"/>
    <property type="project" value="UniProtKB-KW"/>
</dbReference>
<dbReference type="InterPro" id="IPR019740">
    <property type="entry name" value="Pyridox_Oxase_CS"/>
</dbReference>
<dbReference type="GO" id="GO:0010181">
    <property type="term" value="F:FMN binding"/>
    <property type="evidence" value="ECO:0007669"/>
    <property type="project" value="InterPro"/>
</dbReference>
<dbReference type="GeneID" id="108672074"/>
<evidence type="ECO:0000256" key="7">
    <source>
        <dbReference type="ARBA" id="ARBA00012801"/>
    </source>
</evidence>
<dbReference type="KEGG" id="hazt:108672074"/>
<organism evidence="14 16">
    <name type="scientific">Hyalella azteca</name>
    <name type="common">Amphipod</name>
    <dbReference type="NCBI Taxonomy" id="294128"/>
    <lineage>
        <taxon>Eukaryota</taxon>
        <taxon>Metazoa</taxon>
        <taxon>Ecdysozoa</taxon>
        <taxon>Arthropoda</taxon>
        <taxon>Crustacea</taxon>
        <taxon>Multicrustacea</taxon>
        <taxon>Malacostraca</taxon>
        <taxon>Eumalacostraca</taxon>
        <taxon>Peracarida</taxon>
        <taxon>Amphipoda</taxon>
        <taxon>Senticaudata</taxon>
        <taxon>Talitrida</taxon>
        <taxon>Talitroidea</taxon>
        <taxon>Hyalellidae</taxon>
        <taxon>Hyalella</taxon>
    </lineage>
</organism>
<comment type="subunit">
    <text evidence="6">Homodimer.</text>
</comment>
<evidence type="ECO:0000256" key="2">
    <source>
        <dbReference type="ARBA" id="ARBA00003691"/>
    </source>
</evidence>
<comment type="pathway">
    <text evidence="3">Cofactor metabolism; pyridoxal 5'-phosphate salvage; pyridoxal 5'-phosphate from pyridoxamine 5'-phosphate: step 1/1.</text>
</comment>
<comment type="pathway">
    <text evidence="4">Cofactor metabolism; pyridoxal 5'-phosphate salvage; pyridoxal 5'-phosphate from pyridoxine 5'-phosphate: step 1/1.</text>
</comment>
<dbReference type="Proteomes" id="UP000694843">
    <property type="component" value="Unplaced"/>
</dbReference>
<dbReference type="PANTHER" id="PTHR10851:SF0">
    <property type="entry name" value="PYRIDOXINE-5'-PHOSPHATE OXIDASE"/>
    <property type="match status" value="1"/>
</dbReference>
<sequence length="251" mass="28688">MLLQIHRFKKLLPSLNHLKMSIDIGGMRQPYKNAQEVFLEEHLSSKEPIGQFKAWFEEACNCKGIIEANAMCLATATRDGFPSARMVLLKSYGPEGFKFYTNYGSRKGKELMENPRASLCFYWEPLQRSVRIEGKVEKLSAEESKEYFQSRPRSSQLGANVSEQSKVISSRDVLTTKEVELATMFADTSIPVPKPEQWGGFVVVPHAVEFWQGQSNRLHDRIRFRRPSSTEQLSDCTKVGEDGWVYERLAP</sequence>
<evidence type="ECO:0000256" key="11">
    <source>
        <dbReference type="ARBA" id="ARBA00023096"/>
    </source>
</evidence>
<dbReference type="NCBIfam" id="NF004231">
    <property type="entry name" value="PRK05679.1"/>
    <property type="match status" value="1"/>
</dbReference>
<evidence type="ECO:0000256" key="6">
    <source>
        <dbReference type="ARBA" id="ARBA00011738"/>
    </source>
</evidence>
<evidence type="ECO:0000256" key="8">
    <source>
        <dbReference type="ARBA" id="ARBA00022630"/>
    </source>
</evidence>
<dbReference type="Gene3D" id="2.30.110.10">
    <property type="entry name" value="Electron Transport, Fmn-binding Protein, Chain A"/>
    <property type="match status" value="1"/>
</dbReference>
<dbReference type="PROSITE" id="PS01064">
    <property type="entry name" value="PYRIDOX_OXIDASE"/>
    <property type="match status" value="1"/>
</dbReference>
<evidence type="ECO:0000313" key="14">
    <source>
        <dbReference type="Proteomes" id="UP000694843"/>
    </source>
</evidence>